<evidence type="ECO:0000256" key="1">
    <source>
        <dbReference type="SAM" id="SignalP"/>
    </source>
</evidence>
<gene>
    <name evidence="2" type="ORF">NFI80_05940</name>
</gene>
<keyword evidence="3" id="KW-1185">Reference proteome</keyword>
<dbReference type="PROSITE" id="PS51257">
    <property type="entry name" value="PROKAR_LIPOPROTEIN"/>
    <property type="match status" value="1"/>
</dbReference>
<sequence>MKIKHLVFLISLLTAQVSQACDICGCANSGSYFGLMPQSHKSVIGLRYQRLHFVTHADSKVLKTEEQFNVGEVYARLFPIKRVQVMAFLPYRIDKQVTSADVKKQNGLGDITVLANYNILNTFMDKETSGAFNHTLMVGGGVKLPTGDFKFDENNTLEVANANFQLGTGSTDLMVNAFYTINKDQWGLATNVSRKFNTTNSQGYRFGDQVFGTVELYRSFNIGSISLTPSIGVYGEHADHGKQHGKELDITGGRLLNGTAGVTFFSNKWTLGVNAQKPIAQKSASGHVVARERLMVQVGFLF</sequence>
<proteinExistence type="predicted"/>
<reference evidence="2" key="1">
    <citation type="submission" date="2022-06" db="EMBL/GenBank/DDBJ databases">
        <title>Novel species in genus Dyadobacter.</title>
        <authorList>
            <person name="Ma C."/>
        </authorList>
    </citation>
    <scope>NUCLEOTIDE SEQUENCE</scope>
    <source>
        <strain evidence="2">CY22</strain>
    </source>
</reference>
<organism evidence="2 3">
    <name type="scientific">Dyadobacter chenhuakuii</name>
    <dbReference type="NCBI Taxonomy" id="2909339"/>
    <lineage>
        <taxon>Bacteria</taxon>
        <taxon>Pseudomonadati</taxon>
        <taxon>Bacteroidota</taxon>
        <taxon>Cytophagia</taxon>
        <taxon>Cytophagales</taxon>
        <taxon>Spirosomataceae</taxon>
        <taxon>Dyadobacter</taxon>
    </lineage>
</organism>
<keyword evidence="1" id="KW-0732">Signal</keyword>
<dbReference type="Proteomes" id="UP001055420">
    <property type="component" value="Chromosome"/>
</dbReference>
<name>A0ABY4XPL2_9BACT</name>
<evidence type="ECO:0000313" key="3">
    <source>
        <dbReference type="Proteomes" id="UP001055420"/>
    </source>
</evidence>
<feature type="signal peptide" evidence="1">
    <location>
        <begin position="1"/>
        <end position="20"/>
    </location>
</feature>
<accession>A0ABY4XPL2</accession>
<feature type="chain" id="PRO_5046840074" evidence="1">
    <location>
        <begin position="21"/>
        <end position="302"/>
    </location>
</feature>
<evidence type="ECO:0000313" key="2">
    <source>
        <dbReference type="EMBL" id="USJ32277.1"/>
    </source>
</evidence>
<dbReference type="EMBL" id="CP098805">
    <property type="protein sequence ID" value="USJ32277.1"/>
    <property type="molecule type" value="Genomic_DNA"/>
</dbReference>
<protein>
    <submittedName>
        <fullName evidence="2">Transporter</fullName>
    </submittedName>
</protein>
<dbReference type="RefSeq" id="WP_235163844.1">
    <property type="nucleotide sequence ID" value="NZ_CP098805.1"/>
</dbReference>